<keyword evidence="4" id="KW-1185">Reference proteome</keyword>
<dbReference type="PROSITE" id="PS51549">
    <property type="entry name" value="DM13"/>
    <property type="match status" value="1"/>
</dbReference>
<dbReference type="InterPro" id="IPR052126">
    <property type="entry name" value="Spindle_Org/Thrombomodulin"/>
</dbReference>
<keyword evidence="1" id="KW-0677">Repeat</keyword>
<dbReference type="PANTHER" id="PTHR24036">
    <property type="entry name" value="SKELETOR-RELATED"/>
    <property type="match status" value="1"/>
</dbReference>
<feature type="domain" description="DM13" evidence="2">
    <location>
        <begin position="15"/>
        <end position="68"/>
    </location>
</feature>
<comment type="caution">
    <text evidence="3">The sequence shown here is derived from an EMBL/GenBank/DDBJ whole genome shotgun (WGS) entry which is preliminary data.</text>
</comment>
<reference evidence="3" key="1">
    <citation type="submission" date="2022-03" db="EMBL/GenBank/DDBJ databases">
        <authorList>
            <person name="Tunstrom K."/>
        </authorList>
    </citation>
    <scope>NUCLEOTIDE SEQUENCE</scope>
</reference>
<accession>A0AAU9UG24</accession>
<gene>
    <name evidence="3" type="ORF">EEDITHA_LOCUS11998</name>
</gene>
<dbReference type="PANTHER" id="PTHR24036:SF13">
    <property type="entry name" value="PROTEIN SKELETOR, ISOFORMS D_E"/>
    <property type="match status" value="1"/>
</dbReference>
<dbReference type="InterPro" id="IPR019545">
    <property type="entry name" value="DM13_domain"/>
</dbReference>
<protein>
    <recommendedName>
        <fullName evidence="2">DM13 domain-containing protein</fullName>
    </recommendedName>
</protein>
<dbReference type="EMBL" id="CAKOGL010000017">
    <property type="protein sequence ID" value="CAH2096690.1"/>
    <property type="molecule type" value="Genomic_DNA"/>
</dbReference>
<evidence type="ECO:0000259" key="2">
    <source>
        <dbReference type="PROSITE" id="PS51549"/>
    </source>
</evidence>
<evidence type="ECO:0000256" key="1">
    <source>
        <dbReference type="ARBA" id="ARBA00022737"/>
    </source>
</evidence>
<sequence>MLSFVAGTSQARYLGKEIGQLSQLHHGVRGAVYAVDSRTVYLHDFHYDGEGPDRTSWVNKMKRTPDLS</sequence>
<name>A0AAU9UG24_EUPED</name>
<evidence type="ECO:0000313" key="3">
    <source>
        <dbReference type="EMBL" id="CAH2096690.1"/>
    </source>
</evidence>
<dbReference type="Pfam" id="PF10517">
    <property type="entry name" value="DM13"/>
    <property type="match status" value="1"/>
</dbReference>
<evidence type="ECO:0000313" key="4">
    <source>
        <dbReference type="Proteomes" id="UP001153954"/>
    </source>
</evidence>
<dbReference type="AlphaFoldDB" id="A0AAU9UG24"/>
<organism evidence="3 4">
    <name type="scientific">Euphydryas editha</name>
    <name type="common">Edith's checkerspot</name>
    <dbReference type="NCBI Taxonomy" id="104508"/>
    <lineage>
        <taxon>Eukaryota</taxon>
        <taxon>Metazoa</taxon>
        <taxon>Ecdysozoa</taxon>
        <taxon>Arthropoda</taxon>
        <taxon>Hexapoda</taxon>
        <taxon>Insecta</taxon>
        <taxon>Pterygota</taxon>
        <taxon>Neoptera</taxon>
        <taxon>Endopterygota</taxon>
        <taxon>Lepidoptera</taxon>
        <taxon>Glossata</taxon>
        <taxon>Ditrysia</taxon>
        <taxon>Papilionoidea</taxon>
        <taxon>Nymphalidae</taxon>
        <taxon>Nymphalinae</taxon>
        <taxon>Euphydryas</taxon>
    </lineage>
</organism>
<dbReference type="Proteomes" id="UP001153954">
    <property type="component" value="Unassembled WGS sequence"/>
</dbReference>
<proteinExistence type="predicted"/>